<name>A0A542ZNL7_9MICO</name>
<proteinExistence type="predicted"/>
<reference evidence="1 2" key="1">
    <citation type="submission" date="2019-06" db="EMBL/GenBank/DDBJ databases">
        <title>Sequencing the genomes of 1000 actinobacteria strains.</title>
        <authorList>
            <person name="Klenk H.-P."/>
        </authorList>
    </citation>
    <scope>NUCLEOTIDE SEQUENCE [LARGE SCALE GENOMIC DNA]</scope>
    <source>
        <strain evidence="1 2">DSM 18082</strain>
    </source>
</reference>
<comment type="caution">
    <text evidence="1">The sequence shown here is derived from an EMBL/GenBank/DDBJ whole genome shotgun (WGS) entry which is preliminary data.</text>
</comment>
<organism evidence="1 2">
    <name type="scientific">Oryzihumus leptocrescens</name>
    <dbReference type="NCBI Taxonomy" id="297536"/>
    <lineage>
        <taxon>Bacteria</taxon>
        <taxon>Bacillati</taxon>
        <taxon>Actinomycetota</taxon>
        <taxon>Actinomycetes</taxon>
        <taxon>Micrococcales</taxon>
        <taxon>Intrasporangiaceae</taxon>
        <taxon>Oryzihumus</taxon>
    </lineage>
</organism>
<dbReference type="Proteomes" id="UP000319514">
    <property type="component" value="Unassembled WGS sequence"/>
</dbReference>
<sequence length="108" mass="11025">MGAGAKMVGTRSISIKRWAGLGGVVAAAVIAVSLHLSLGSVTGTVIGKEMAGPNCKTGDVGGLAGHQGATCRGTTYTLHVRDRAGRDNPVEVDQRTYEATKVGVVYRG</sequence>
<keyword evidence="2" id="KW-1185">Reference proteome</keyword>
<dbReference type="EMBL" id="VFOQ01000001">
    <property type="protein sequence ID" value="TQL61935.1"/>
    <property type="molecule type" value="Genomic_DNA"/>
</dbReference>
<dbReference type="AlphaFoldDB" id="A0A542ZNL7"/>
<evidence type="ECO:0000313" key="2">
    <source>
        <dbReference type="Proteomes" id="UP000319514"/>
    </source>
</evidence>
<dbReference type="RefSeq" id="WP_141789657.1">
    <property type="nucleotide sequence ID" value="NZ_BAAAKX010000011.1"/>
</dbReference>
<protein>
    <submittedName>
        <fullName evidence="1">Uncharacterized protein</fullName>
    </submittedName>
</protein>
<evidence type="ECO:0000313" key="1">
    <source>
        <dbReference type="EMBL" id="TQL61935.1"/>
    </source>
</evidence>
<gene>
    <name evidence="1" type="ORF">FB474_3360</name>
</gene>
<accession>A0A542ZNL7</accession>